<dbReference type="AlphaFoldDB" id="A0A1S2VH89"/>
<reference evidence="1 2" key="1">
    <citation type="submission" date="2016-10" db="EMBL/GenBank/DDBJ databases">
        <title>Arsenicibacter rosenii gen. nov., sp. nov., an efficient arsenic-methylating bacterium isolated from an arsenic-contaminated paddy soil.</title>
        <authorList>
            <person name="Huang K."/>
        </authorList>
    </citation>
    <scope>NUCLEOTIDE SEQUENCE [LARGE SCALE GENOMIC DNA]</scope>
    <source>
        <strain evidence="1 2">SM-1</strain>
    </source>
</reference>
<keyword evidence="2" id="KW-1185">Reference proteome</keyword>
<name>A0A1S2VH89_9BACT</name>
<dbReference type="RefSeq" id="WP_071504822.1">
    <property type="nucleotide sequence ID" value="NZ_MORL01000011.1"/>
</dbReference>
<protein>
    <submittedName>
        <fullName evidence="1">Uncharacterized protein</fullName>
    </submittedName>
</protein>
<gene>
    <name evidence="1" type="ORF">BLX24_19250</name>
</gene>
<sequence length="160" mass="18475">MPENITIHDITILHDLLQVNLVHLLFQLDAAFHIPHLTFDELTSHEKNVFKPFIGNNSLIINNFNPIKLELISHELKFGNKFCLQDLMAFELAAENKSVLLTHVKLVQQEAQARGITVQSISWLIYELYLRDSINKIYACQCLNQLRQINKGISEINWPS</sequence>
<organism evidence="1 2">
    <name type="scientific">Arsenicibacter rosenii</name>
    <dbReference type="NCBI Taxonomy" id="1750698"/>
    <lineage>
        <taxon>Bacteria</taxon>
        <taxon>Pseudomonadati</taxon>
        <taxon>Bacteroidota</taxon>
        <taxon>Cytophagia</taxon>
        <taxon>Cytophagales</taxon>
        <taxon>Spirosomataceae</taxon>
        <taxon>Arsenicibacter</taxon>
    </lineage>
</organism>
<evidence type="ECO:0000313" key="2">
    <source>
        <dbReference type="Proteomes" id="UP000181790"/>
    </source>
</evidence>
<accession>A0A1S2VH89</accession>
<evidence type="ECO:0000313" key="1">
    <source>
        <dbReference type="EMBL" id="OIN57615.1"/>
    </source>
</evidence>
<dbReference type="Proteomes" id="UP000181790">
    <property type="component" value="Unassembled WGS sequence"/>
</dbReference>
<comment type="caution">
    <text evidence="1">The sequence shown here is derived from an EMBL/GenBank/DDBJ whole genome shotgun (WGS) entry which is preliminary data.</text>
</comment>
<proteinExistence type="predicted"/>
<dbReference type="EMBL" id="MORL01000011">
    <property type="protein sequence ID" value="OIN57615.1"/>
    <property type="molecule type" value="Genomic_DNA"/>
</dbReference>